<evidence type="ECO:0000256" key="7">
    <source>
        <dbReference type="PROSITE-ProRule" id="PRU00176"/>
    </source>
</evidence>
<keyword evidence="4 7" id="KW-0694">RNA-binding</keyword>
<dbReference type="InterPro" id="IPR012677">
    <property type="entry name" value="Nucleotide-bd_a/b_plait_sf"/>
</dbReference>
<evidence type="ECO:0000313" key="11">
    <source>
        <dbReference type="Proteomes" id="UP000246740"/>
    </source>
</evidence>
<dbReference type="FunFam" id="3.30.70.330:FF:001585">
    <property type="entry name" value="U1 small nuclear ribonucleoprotein 70 kDa"/>
    <property type="match status" value="1"/>
</dbReference>
<organism evidence="10 11">
    <name type="scientific">Testicularia cyperi</name>
    <dbReference type="NCBI Taxonomy" id="1882483"/>
    <lineage>
        <taxon>Eukaryota</taxon>
        <taxon>Fungi</taxon>
        <taxon>Dikarya</taxon>
        <taxon>Basidiomycota</taxon>
        <taxon>Ustilaginomycotina</taxon>
        <taxon>Ustilaginomycetes</taxon>
        <taxon>Ustilaginales</taxon>
        <taxon>Anthracoideaceae</taxon>
        <taxon>Testicularia</taxon>
    </lineage>
</organism>
<dbReference type="AlphaFoldDB" id="A0A317XFD1"/>
<dbReference type="Proteomes" id="UP000246740">
    <property type="component" value="Unassembled WGS sequence"/>
</dbReference>
<dbReference type="InterPro" id="IPR034143">
    <property type="entry name" value="snRNP70_RRM"/>
</dbReference>
<keyword evidence="11" id="KW-1185">Reference proteome</keyword>
<gene>
    <name evidence="10" type="ORF">BCV70DRAFT_203146</name>
</gene>
<evidence type="ECO:0000256" key="6">
    <source>
        <dbReference type="ARBA" id="ARBA00023274"/>
    </source>
</evidence>
<dbReference type="CDD" id="cd12236">
    <property type="entry name" value="RRM_snRNP70"/>
    <property type="match status" value="1"/>
</dbReference>
<evidence type="ECO:0000256" key="1">
    <source>
        <dbReference type="ARBA" id="ARBA00004324"/>
    </source>
</evidence>
<evidence type="ECO:0000256" key="4">
    <source>
        <dbReference type="ARBA" id="ARBA00022884"/>
    </source>
</evidence>
<dbReference type="FunCoup" id="A0A317XFD1">
    <property type="interactions" value="207"/>
</dbReference>
<evidence type="ECO:0000256" key="2">
    <source>
        <dbReference type="ARBA" id="ARBA00004642"/>
    </source>
</evidence>
<evidence type="ECO:0000259" key="9">
    <source>
        <dbReference type="PROSITE" id="PS50102"/>
    </source>
</evidence>
<dbReference type="Pfam" id="PF12220">
    <property type="entry name" value="U1snRNP70_N"/>
    <property type="match status" value="1"/>
</dbReference>
<dbReference type="GO" id="GO:0000398">
    <property type="term" value="P:mRNA splicing, via spliceosome"/>
    <property type="evidence" value="ECO:0007669"/>
    <property type="project" value="TreeGrafter"/>
</dbReference>
<reference evidence="10 11" key="1">
    <citation type="journal article" date="2018" name="Mol. Biol. Evol.">
        <title>Broad Genomic Sampling Reveals a Smut Pathogenic Ancestry of the Fungal Clade Ustilaginomycotina.</title>
        <authorList>
            <person name="Kijpornyongpan T."/>
            <person name="Mondo S.J."/>
            <person name="Barry K."/>
            <person name="Sandor L."/>
            <person name="Lee J."/>
            <person name="Lipzen A."/>
            <person name="Pangilinan J."/>
            <person name="LaButti K."/>
            <person name="Hainaut M."/>
            <person name="Henrissat B."/>
            <person name="Grigoriev I.V."/>
            <person name="Spatafora J.W."/>
            <person name="Aime M.C."/>
        </authorList>
    </citation>
    <scope>NUCLEOTIDE SEQUENCE [LARGE SCALE GENOMIC DNA]</scope>
    <source>
        <strain evidence="10 11">MCA 3645</strain>
    </source>
</reference>
<dbReference type="EMBL" id="KZ819219">
    <property type="protein sequence ID" value="PWY97124.1"/>
    <property type="molecule type" value="Genomic_DNA"/>
</dbReference>
<dbReference type="InterPro" id="IPR035979">
    <property type="entry name" value="RBD_domain_sf"/>
</dbReference>
<dbReference type="Pfam" id="PF00076">
    <property type="entry name" value="RRM_1"/>
    <property type="match status" value="1"/>
</dbReference>
<protein>
    <recommendedName>
        <fullName evidence="3">U1 small nuclear ribonucleoprotein 70 kDa</fullName>
    </recommendedName>
</protein>
<dbReference type="InParanoid" id="A0A317XFD1"/>
<accession>A0A317XFD1</accession>
<feature type="region of interest" description="Disordered" evidence="8">
    <location>
        <begin position="210"/>
        <end position="374"/>
    </location>
</feature>
<feature type="domain" description="RRM" evidence="9">
    <location>
        <begin position="128"/>
        <end position="205"/>
    </location>
</feature>
<feature type="compositionally biased region" description="Gly residues" evidence="8">
    <location>
        <begin position="290"/>
        <end position="313"/>
    </location>
</feature>
<dbReference type="GO" id="GO:0030619">
    <property type="term" value="F:U1 snRNA binding"/>
    <property type="evidence" value="ECO:0007669"/>
    <property type="project" value="InterPro"/>
</dbReference>
<comment type="subcellular location">
    <subcellularLocation>
        <location evidence="1">Nucleus speckle</location>
    </subcellularLocation>
    <subcellularLocation>
        <location evidence="2">Nucleus</location>
        <location evidence="2">Nucleoplasm</location>
    </subcellularLocation>
</comment>
<proteinExistence type="predicted"/>
<evidence type="ECO:0000256" key="8">
    <source>
        <dbReference type="SAM" id="MobiDB-lite"/>
    </source>
</evidence>
<dbReference type="GO" id="GO:0005685">
    <property type="term" value="C:U1 snRNP"/>
    <property type="evidence" value="ECO:0007669"/>
    <property type="project" value="TreeGrafter"/>
</dbReference>
<sequence>MTHLLPPSLLRLFAARPQLEYAAPLRHDPNPNATPAPKRIEDISNRKRVRVPLTGVVATLERIKQEAADRGEVTDELAEEGSLQTLAPVVVKEIANEERRSLKDEIKRKGIEKYDPHKDPHATKDPYKTLFLGRLAYDVTEKDLHREFDMYGPIDQIRIVRDKEGKSRGYAFVSYERERDMKAAYKDAEGIKINGRRVMVDVERGRTVKDWKPTRLGGGLGGSARKPKKVEEPVDSGPKLGGGFGGRGGFRGGAGGFRGGRGGGGFGAPRGGGGGFSRGGYGGARPAYDGGYGGGSGGSGSGSGGARSGGYGGAAAPRSSGGGYGSSSSGPPRGYPGTGANSSSYDSRGPGGGGYGTAGSGGYDDGPPNKRSRY</sequence>
<dbReference type="InterPro" id="IPR000504">
    <property type="entry name" value="RRM_dom"/>
</dbReference>
<name>A0A317XFD1_9BASI</name>
<dbReference type="PANTHER" id="PTHR13952">
    <property type="entry name" value="U1 SMALL NUCLEAR RIBONUCLEOPROTEIN 70 KD"/>
    <property type="match status" value="1"/>
</dbReference>
<dbReference type="SUPFAM" id="SSF54928">
    <property type="entry name" value="RNA-binding domain, RBD"/>
    <property type="match status" value="1"/>
</dbReference>
<dbReference type="InterPro" id="IPR051183">
    <property type="entry name" value="U1_U11-U12_snRNP_70-35kDa"/>
</dbReference>
<dbReference type="PROSITE" id="PS50102">
    <property type="entry name" value="RRM"/>
    <property type="match status" value="1"/>
</dbReference>
<feature type="compositionally biased region" description="Gly residues" evidence="8">
    <location>
        <begin position="349"/>
        <end position="364"/>
    </location>
</feature>
<keyword evidence="6" id="KW-0687">Ribonucleoprotein</keyword>
<dbReference type="GO" id="GO:0071004">
    <property type="term" value="C:U2-type prespliceosome"/>
    <property type="evidence" value="ECO:0007669"/>
    <property type="project" value="TreeGrafter"/>
</dbReference>
<dbReference type="GO" id="GO:0003729">
    <property type="term" value="F:mRNA binding"/>
    <property type="evidence" value="ECO:0007669"/>
    <property type="project" value="TreeGrafter"/>
</dbReference>
<keyword evidence="5" id="KW-0539">Nucleus</keyword>
<dbReference type="GO" id="GO:0016607">
    <property type="term" value="C:nuclear speck"/>
    <property type="evidence" value="ECO:0007669"/>
    <property type="project" value="UniProtKB-SubCell"/>
</dbReference>
<dbReference type="OrthoDB" id="4207594at2759"/>
<dbReference type="SMART" id="SM00360">
    <property type="entry name" value="RRM"/>
    <property type="match status" value="1"/>
</dbReference>
<dbReference type="GO" id="GO:0071011">
    <property type="term" value="C:precatalytic spliceosome"/>
    <property type="evidence" value="ECO:0007669"/>
    <property type="project" value="TreeGrafter"/>
</dbReference>
<dbReference type="InterPro" id="IPR022023">
    <property type="entry name" value="U1snRNP70_N"/>
</dbReference>
<feature type="compositionally biased region" description="Gly residues" evidence="8">
    <location>
        <begin position="239"/>
        <end position="283"/>
    </location>
</feature>
<dbReference type="STRING" id="1882483.A0A317XFD1"/>
<dbReference type="Gene3D" id="3.30.70.330">
    <property type="match status" value="1"/>
</dbReference>
<evidence type="ECO:0000256" key="3">
    <source>
        <dbReference type="ARBA" id="ARBA00016996"/>
    </source>
</evidence>
<dbReference type="PRINTS" id="PR01228">
    <property type="entry name" value="EGGSHELL"/>
</dbReference>
<dbReference type="PANTHER" id="PTHR13952:SF5">
    <property type="entry name" value="U1 SMALL NUCLEAR RIBONUCLEOPROTEIN 70 KDA"/>
    <property type="match status" value="1"/>
</dbReference>
<evidence type="ECO:0000256" key="5">
    <source>
        <dbReference type="ARBA" id="ARBA00023242"/>
    </source>
</evidence>
<evidence type="ECO:0000313" key="10">
    <source>
        <dbReference type="EMBL" id="PWY97124.1"/>
    </source>
</evidence>